<keyword evidence="3" id="KW-1185">Reference proteome</keyword>
<evidence type="ECO:0000313" key="2">
    <source>
        <dbReference type="EMBL" id="OEL15607.1"/>
    </source>
</evidence>
<protein>
    <recommendedName>
        <fullName evidence="1">F-box/LRR-repeat protein 15/At3g58940/PEG3-like LRR domain-containing protein</fullName>
    </recommendedName>
</protein>
<accession>A0A1E5URW7</accession>
<comment type="caution">
    <text evidence="2">The sequence shown here is derived from an EMBL/GenBank/DDBJ whole genome shotgun (WGS) entry which is preliminary data.</text>
</comment>
<sequence length="99" mass="11085">MDAHRAEITRLLELLAVKGVKELIFVNRPWPLNLRLLASLFSGTSLTRLHTSVWRLPNTAALPHAAGFPNLQELGLYIVAMEDRSSSSCSNDAQRWRSS</sequence>
<feature type="domain" description="F-box/LRR-repeat protein 15/At3g58940/PEG3-like LRR" evidence="1">
    <location>
        <begin position="9"/>
        <end position="85"/>
    </location>
</feature>
<dbReference type="STRING" id="888268.A0A1E5URW7"/>
<name>A0A1E5URW7_9POAL</name>
<dbReference type="InterPro" id="IPR055411">
    <property type="entry name" value="LRR_FXL15/At3g58940/PEG3-like"/>
</dbReference>
<dbReference type="AlphaFoldDB" id="A0A1E5URW7"/>
<dbReference type="OrthoDB" id="695122at2759"/>
<dbReference type="EMBL" id="LWDX02066136">
    <property type="protein sequence ID" value="OEL15607.1"/>
    <property type="molecule type" value="Genomic_DNA"/>
</dbReference>
<dbReference type="Pfam" id="PF24758">
    <property type="entry name" value="LRR_At5g56370"/>
    <property type="match status" value="1"/>
</dbReference>
<reference evidence="2 3" key="1">
    <citation type="submission" date="2016-09" db="EMBL/GenBank/DDBJ databases">
        <title>The draft genome of Dichanthelium oligosanthes: A C3 panicoid grass species.</title>
        <authorList>
            <person name="Studer A.J."/>
            <person name="Schnable J.C."/>
            <person name="Brutnell T.P."/>
        </authorList>
    </citation>
    <scope>NUCLEOTIDE SEQUENCE [LARGE SCALE GENOMIC DNA]</scope>
    <source>
        <strain evidence="3">cv. Kellogg 1175</strain>
        <tissue evidence="2">Leaf</tissue>
    </source>
</reference>
<evidence type="ECO:0000259" key="1">
    <source>
        <dbReference type="Pfam" id="PF24758"/>
    </source>
</evidence>
<evidence type="ECO:0000313" key="3">
    <source>
        <dbReference type="Proteomes" id="UP000095767"/>
    </source>
</evidence>
<organism evidence="2 3">
    <name type="scientific">Dichanthelium oligosanthes</name>
    <dbReference type="NCBI Taxonomy" id="888268"/>
    <lineage>
        <taxon>Eukaryota</taxon>
        <taxon>Viridiplantae</taxon>
        <taxon>Streptophyta</taxon>
        <taxon>Embryophyta</taxon>
        <taxon>Tracheophyta</taxon>
        <taxon>Spermatophyta</taxon>
        <taxon>Magnoliopsida</taxon>
        <taxon>Liliopsida</taxon>
        <taxon>Poales</taxon>
        <taxon>Poaceae</taxon>
        <taxon>PACMAD clade</taxon>
        <taxon>Panicoideae</taxon>
        <taxon>Panicodae</taxon>
        <taxon>Paniceae</taxon>
        <taxon>Dichantheliinae</taxon>
        <taxon>Dichanthelium</taxon>
    </lineage>
</organism>
<dbReference type="Proteomes" id="UP000095767">
    <property type="component" value="Unassembled WGS sequence"/>
</dbReference>
<gene>
    <name evidence="2" type="ORF">BAE44_0023373</name>
</gene>
<proteinExistence type="predicted"/>